<evidence type="ECO:0000313" key="3">
    <source>
        <dbReference type="Proteomes" id="UP000050525"/>
    </source>
</evidence>
<reference evidence="2 3" key="1">
    <citation type="journal article" date="2012" name="Genome Biol.">
        <title>Sequencing three crocodilian genomes to illuminate the evolution of archosaurs and amniotes.</title>
        <authorList>
            <person name="St John J.A."/>
            <person name="Braun E.L."/>
            <person name="Isberg S.R."/>
            <person name="Miles L.G."/>
            <person name="Chong A.Y."/>
            <person name="Gongora J."/>
            <person name="Dalzell P."/>
            <person name="Moran C."/>
            <person name="Bed'hom B."/>
            <person name="Abzhanov A."/>
            <person name="Burgess S.C."/>
            <person name="Cooksey A.M."/>
            <person name="Castoe T.A."/>
            <person name="Crawford N.G."/>
            <person name="Densmore L.D."/>
            <person name="Drew J.C."/>
            <person name="Edwards S.V."/>
            <person name="Faircloth B.C."/>
            <person name="Fujita M.K."/>
            <person name="Greenwold M.J."/>
            <person name="Hoffmann F.G."/>
            <person name="Howard J.M."/>
            <person name="Iguchi T."/>
            <person name="Janes D.E."/>
            <person name="Khan S.Y."/>
            <person name="Kohno S."/>
            <person name="de Koning A.J."/>
            <person name="Lance S.L."/>
            <person name="McCarthy F.M."/>
            <person name="McCormack J.E."/>
            <person name="Merchant M.E."/>
            <person name="Peterson D.G."/>
            <person name="Pollock D.D."/>
            <person name="Pourmand N."/>
            <person name="Raney B.J."/>
            <person name="Roessler K.A."/>
            <person name="Sanford J.R."/>
            <person name="Sawyer R.H."/>
            <person name="Schmidt C.J."/>
            <person name="Triplett E.W."/>
            <person name="Tuberville T.D."/>
            <person name="Venegas-Anaya M."/>
            <person name="Howard J.T."/>
            <person name="Jarvis E.D."/>
            <person name="Guillette L.J.Jr."/>
            <person name="Glenn T.C."/>
            <person name="Green R.E."/>
            <person name="Ray D.A."/>
        </authorList>
    </citation>
    <scope>NUCLEOTIDE SEQUENCE [LARGE SCALE GENOMIC DNA]</scope>
    <source>
        <strain evidence="2">KSC_2009_1</strain>
    </source>
</reference>
<accession>A0A151P216</accession>
<proteinExistence type="predicted"/>
<protein>
    <submittedName>
        <fullName evidence="2">Uncharacterized protein</fullName>
    </submittedName>
</protein>
<name>A0A151P216_ALLMI</name>
<evidence type="ECO:0000256" key="1">
    <source>
        <dbReference type="SAM" id="MobiDB-lite"/>
    </source>
</evidence>
<organism evidence="2 3">
    <name type="scientific">Alligator mississippiensis</name>
    <name type="common">American alligator</name>
    <dbReference type="NCBI Taxonomy" id="8496"/>
    <lineage>
        <taxon>Eukaryota</taxon>
        <taxon>Metazoa</taxon>
        <taxon>Chordata</taxon>
        <taxon>Craniata</taxon>
        <taxon>Vertebrata</taxon>
        <taxon>Euteleostomi</taxon>
        <taxon>Archelosauria</taxon>
        <taxon>Archosauria</taxon>
        <taxon>Crocodylia</taxon>
        <taxon>Alligatoridae</taxon>
        <taxon>Alligatorinae</taxon>
        <taxon>Alligator</taxon>
    </lineage>
</organism>
<keyword evidence="3" id="KW-1185">Reference proteome</keyword>
<dbReference type="AlphaFoldDB" id="A0A151P216"/>
<feature type="region of interest" description="Disordered" evidence="1">
    <location>
        <begin position="1"/>
        <end position="47"/>
    </location>
</feature>
<evidence type="ECO:0000313" key="2">
    <source>
        <dbReference type="EMBL" id="KYO43128.1"/>
    </source>
</evidence>
<dbReference type="Proteomes" id="UP000050525">
    <property type="component" value="Unassembled WGS sequence"/>
</dbReference>
<gene>
    <name evidence="2" type="ORF">Y1Q_0017465</name>
</gene>
<dbReference type="EMBL" id="AKHW03001210">
    <property type="protein sequence ID" value="KYO43128.1"/>
    <property type="molecule type" value="Genomic_DNA"/>
</dbReference>
<feature type="compositionally biased region" description="Basic and acidic residues" evidence="1">
    <location>
        <begin position="25"/>
        <end position="47"/>
    </location>
</feature>
<sequence>MTGSGDPHVGSCLHPLSPGSSIGCPERECGDTPGERVKKNNDKTKEEVTNINTRSEEHQHNNRDNVQWHKKTLSLTADNLRNEVRICLTLSGHRSIWCTPPVERLLIEISNTENNKLELRAAPQRKKAVPCCHSSRTPKAIAGISNCGVETAHICFPLFQTILVMYRYGIPTALSVKATIN</sequence>
<comment type="caution">
    <text evidence="2">The sequence shown here is derived from an EMBL/GenBank/DDBJ whole genome shotgun (WGS) entry which is preliminary data.</text>
</comment>